<protein>
    <submittedName>
        <fullName evidence="10">SOS response UmuD protein</fullName>
    </submittedName>
</protein>
<comment type="caution">
    <text evidence="10">The sequence shown here is derived from an EMBL/GenBank/DDBJ whole genome shotgun (WGS) entry which is preliminary data.</text>
</comment>
<dbReference type="OrthoDB" id="9802364at2"/>
<evidence type="ECO:0000256" key="3">
    <source>
        <dbReference type="ARBA" id="ARBA00022801"/>
    </source>
</evidence>
<keyword evidence="11" id="KW-1185">Reference proteome</keyword>
<evidence type="ECO:0000256" key="5">
    <source>
        <dbReference type="ARBA" id="ARBA00023204"/>
    </source>
</evidence>
<keyword evidence="4 7" id="KW-0068">Autocatalytic cleavage</keyword>
<evidence type="ECO:0000256" key="2">
    <source>
        <dbReference type="ARBA" id="ARBA00022763"/>
    </source>
</evidence>
<dbReference type="InterPro" id="IPR015927">
    <property type="entry name" value="Peptidase_S24_S26A/B/C"/>
</dbReference>
<dbReference type="InterPro" id="IPR036286">
    <property type="entry name" value="LexA/Signal_pep-like_sf"/>
</dbReference>
<dbReference type="RefSeq" id="WP_133821396.1">
    <property type="nucleotide sequence ID" value="NZ_SNZH01000020.1"/>
</dbReference>
<evidence type="ECO:0000313" key="10">
    <source>
        <dbReference type="EMBL" id="TDR38584.1"/>
    </source>
</evidence>
<dbReference type="InterPro" id="IPR039418">
    <property type="entry name" value="LexA-like"/>
</dbReference>
<dbReference type="GO" id="GO:0009432">
    <property type="term" value="P:SOS response"/>
    <property type="evidence" value="ECO:0007669"/>
    <property type="project" value="UniProtKB-KW"/>
</dbReference>
<evidence type="ECO:0000256" key="1">
    <source>
        <dbReference type="ARBA" id="ARBA00007484"/>
    </source>
</evidence>
<dbReference type="GO" id="GO:0003677">
    <property type="term" value="F:DNA binding"/>
    <property type="evidence" value="ECO:0007669"/>
    <property type="project" value="InterPro"/>
</dbReference>
<dbReference type="GO" id="GO:0006355">
    <property type="term" value="P:regulation of DNA-templated transcription"/>
    <property type="evidence" value="ECO:0007669"/>
    <property type="project" value="InterPro"/>
</dbReference>
<dbReference type="InterPro" id="IPR050077">
    <property type="entry name" value="LexA_repressor"/>
</dbReference>
<dbReference type="PANTHER" id="PTHR33516">
    <property type="entry name" value="LEXA REPRESSOR"/>
    <property type="match status" value="1"/>
</dbReference>
<evidence type="ECO:0000259" key="9">
    <source>
        <dbReference type="Pfam" id="PF00717"/>
    </source>
</evidence>
<evidence type="ECO:0000256" key="6">
    <source>
        <dbReference type="ARBA" id="ARBA00023236"/>
    </source>
</evidence>
<feature type="domain" description="Peptidase S24/S26A/S26B/S26C" evidence="9">
    <location>
        <begin position="74"/>
        <end position="192"/>
    </location>
</feature>
<accession>A0A4R6YMK1</accession>
<keyword evidence="5" id="KW-0234">DNA repair</keyword>
<feature type="region of interest" description="Disordered" evidence="8">
    <location>
        <begin position="1"/>
        <end position="33"/>
    </location>
</feature>
<keyword evidence="3 7" id="KW-0378">Hydrolase</keyword>
<evidence type="ECO:0000256" key="4">
    <source>
        <dbReference type="ARBA" id="ARBA00022813"/>
    </source>
</evidence>
<dbReference type="Pfam" id="PF00717">
    <property type="entry name" value="Peptidase_S24"/>
    <property type="match status" value="1"/>
</dbReference>
<dbReference type="GO" id="GO:0016787">
    <property type="term" value="F:hydrolase activity"/>
    <property type="evidence" value="ECO:0007669"/>
    <property type="project" value="UniProtKB-KW"/>
</dbReference>
<keyword evidence="2" id="KW-0227">DNA damage</keyword>
<evidence type="ECO:0000256" key="7">
    <source>
        <dbReference type="RuleBase" id="RU003991"/>
    </source>
</evidence>
<dbReference type="CDD" id="cd06529">
    <property type="entry name" value="S24_LexA-like"/>
    <property type="match status" value="1"/>
</dbReference>
<dbReference type="AlphaFoldDB" id="A0A4R6YMK1"/>
<dbReference type="Gene3D" id="2.10.109.10">
    <property type="entry name" value="Umud Fragment, subunit A"/>
    <property type="match status" value="1"/>
</dbReference>
<dbReference type="GO" id="GO:0006281">
    <property type="term" value="P:DNA repair"/>
    <property type="evidence" value="ECO:0007669"/>
    <property type="project" value="UniProtKB-KW"/>
</dbReference>
<evidence type="ECO:0000256" key="8">
    <source>
        <dbReference type="SAM" id="MobiDB-lite"/>
    </source>
</evidence>
<proteinExistence type="inferred from homology"/>
<dbReference type="Proteomes" id="UP000295293">
    <property type="component" value="Unassembled WGS sequence"/>
</dbReference>
<feature type="compositionally biased region" description="Gly residues" evidence="8">
    <location>
        <begin position="9"/>
        <end position="21"/>
    </location>
</feature>
<gene>
    <name evidence="10" type="ORF">DFR29_12085</name>
</gene>
<keyword evidence="6" id="KW-0742">SOS response</keyword>
<reference evidence="10 11" key="1">
    <citation type="submission" date="2019-03" db="EMBL/GenBank/DDBJ databases">
        <title>Genomic Encyclopedia of Type Strains, Phase IV (KMG-IV): sequencing the most valuable type-strain genomes for metagenomic binning, comparative biology and taxonomic classification.</title>
        <authorList>
            <person name="Goeker M."/>
        </authorList>
    </citation>
    <scope>NUCLEOTIDE SEQUENCE [LARGE SCALE GENOMIC DNA]</scope>
    <source>
        <strain evidence="10 11">DSM 21667</strain>
    </source>
</reference>
<dbReference type="InterPro" id="IPR006197">
    <property type="entry name" value="Peptidase_S24_LexA"/>
</dbReference>
<dbReference type="NCBIfam" id="NF007621">
    <property type="entry name" value="PRK10276.1"/>
    <property type="match status" value="1"/>
</dbReference>
<dbReference type="SUPFAM" id="SSF51306">
    <property type="entry name" value="LexA/Signal peptidase"/>
    <property type="match status" value="1"/>
</dbReference>
<sequence>MTPPLHGGPRPGAGRKPGSGTFGESTQPVRVPESQVPAVVAFLEAYREQKALEDEGVRAQNMRRTEPGREVHVPLMGYRVPAGFASPADDYVEDTIDLNAHLIRKGHEAATFIVRASGWSMFGAGIHDGDEVVVDRALEPTDGSVVVAAVDGELLIKRLRIRGGKPVLVSENPHFPERIVAPGETLEIWGVATRVLHKL</sequence>
<evidence type="ECO:0000313" key="11">
    <source>
        <dbReference type="Proteomes" id="UP000295293"/>
    </source>
</evidence>
<name>A0A4R6YMK1_9GAMM</name>
<comment type="similarity">
    <text evidence="1 7">Belongs to the peptidase S24 family.</text>
</comment>
<dbReference type="PRINTS" id="PR00726">
    <property type="entry name" value="LEXASERPTASE"/>
</dbReference>
<dbReference type="PANTHER" id="PTHR33516:SF2">
    <property type="entry name" value="LEXA REPRESSOR-RELATED"/>
    <property type="match status" value="1"/>
</dbReference>
<dbReference type="EMBL" id="SNZH01000020">
    <property type="protein sequence ID" value="TDR38584.1"/>
    <property type="molecule type" value="Genomic_DNA"/>
</dbReference>
<organism evidence="10 11">
    <name type="scientific">Tahibacter aquaticus</name>
    <dbReference type="NCBI Taxonomy" id="520092"/>
    <lineage>
        <taxon>Bacteria</taxon>
        <taxon>Pseudomonadati</taxon>
        <taxon>Pseudomonadota</taxon>
        <taxon>Gammaproteobacteria</taxon>
        <taxon>Lysobacterales</taxon>
        <taxon>Rhodanobacteraceae</taxon>
        <taxon>Tahibacter</taxon>
    </lineage>
</organism>